<dbReference type="Pfam" id="PF09351">
    <property type="entry name" value="DUF1993"/>
    <property type="match status" value="1"/>
</dbReference>
<dbReference type="EMBL" id="UOEH01000600">
    <property type="protein sequence ID" value="VAW07722.1"/>
    <property type="molecule type" value="Genomic_DNA"/>
</dbReference>
<dbReference type="PANTHER" id="PTHR36922">
    <property type="entry name" value="BLL2446 PROTEIN"/>
    <property type="match status" value="1"/>
</dbReference>
<sequence>MTMTLSTIANTAIDQMFRGLDGVLEIGAAAAKAKEVEQSVYLGWRMAPDMLPLARQVMIATEFPARGLSRLAGAELPSFADDEATFEALRARISKAQAFIKDLSADAIDADPDGSITFPAGPDREMTLPRGAFLQNVVLSNLYFHVTAAYIILRHLGVDLGKADFLAVPKV</sequence>
<name>A0A3B0SZT2_9ZZZZ</name>
<accession>A0A3B0SZT2</accession>
<dbReference type="PANTHER" id="PTHR36922:SF1">
    <property type="entry name" value="DUF1993 DOMAIN-CONTAINING PROTEIN"/>
    <property type="match status" value="1"/>
</dbReference>
<dbReference type="Gene3D" id="1.20.120.450">
    <property type="entry name" value="dinb family like domain"/>
    <property type="match status" value="1"/>
</dbReference>
<dbReference type="InterPro" id="IPR034660">
    <property type="entry name" value="DinB/YfiT-like"/>
</dbReference>
<dbReference type="InterPro" id="IPR018531">
    <property type="entry name" value="DUF1993"/>
</dbReference>
<proteinExistence type="predicted"/>
<evidence type="ECO:0008006" key="2">
    <source>
        <dbReference type="Google" id="ProtNLM"/>
    </source>
</evidence>
<dbReference type="AlphaFoldDB" id="A0A3B0SZT2"/>
<dbReference type="SUPFAM" id="SSF109854">
    <property type="entry name" value="DinB/YfiT-like putative metalloenzymes"/>
    <property type="match status" value="1"/>
</dbReference>
<protein>
    <recommendedName>
        <fullName evidence="2">DUF1993 domain-containing protein</fullName>
    </recommendedName>
</protein>
<evidence type="ECO:0000313" key="1">
    <source>
        <dbReference type="EMBL" id="VAW07722.1"/>
    </source>
</evidence>
<organism evidence="1">
    <name type="scientific">hydrothermal vent metagenome</name>
    <dbReference type="NCBI Taxonomy" id="652676"/>
    <lineage>
        <taxon>unclassified sequences</taxon>
        <taxon>metagenomes</taxon>
        <taxon>ecological metagenomes</taxon>
    </lineage>
</organism>
<reference evidence="1" key="1">
    <citation type="submission" date="2018-06" db="EMBL/GenBank/DDBJ databases">
        <authorList>
            <person name="Zhirakovskaya E."/>
        </authorList>
    </citation>
    <scope>NUCLEOTIDE SEQUENCE</scope>
</reference>
<gene>
    <name evidence="1" type="ORF">MNBD_ALPHA05-204</name>
</gene>